<feature type="transmembrane region" description="Helical" evidence="1">
    <location>
        <begin position="110"/>
        <end position="131"/>
    </location>
</feature>
<name>A0A502KQF8_9GAMM</name>
<gene>
    <name evidence="3" type="ORF">EPA86_14695</name>
</gene>
<evidence type="ECO:0000313" key="3">
    <source>
        <dbReference type="EMBL" id="TPH13434.1"/>
    </source>
</evidence>
<reference evidence="3 4" key="1">
    <citation type="submission" date="2019-01" db="EMBL/GenBank/DDBJ databases">
        <title>Litorilituus lipolytica sp. nov., isolated from intertidal sand of the Yellow Sea in China.</title>
        <authorList>
            <person name="Liu A."/>
        </authorList>
    </citation>
    <scope>NUCLEOTIDE SEQUENCE [LARGE SCALE GENOMIC DNA]</scope>
    <source>
        <strain evidence="3 4">RZ04</strain>
    </source>
</reference>
<evidence type="ECO:0000313" key="4">
    <source>
        <dbReference type="Proteomes" id="UP000315303"/>
    </source>
</evidence>
<protein>
    <submittedName>
        <fullName evidence="3">XRE family transcriptional regulator</fullName>
    </submittedName>
</protein>
<sequence>MFLSTNKLKTLRNENGWSQEVLAKVSGLSVRTIQRIEADGKASAESTLAIASVFNLSPKALQATSNEIEVSWTREMIMKNLIALIIISSAIAMLIYLGAGTHLYLDAASALYIVLFVYAATIITYGTEGFFKSITSLKYLFTDEIVGGSQAKYLAALYQSQVTYLYGGAFLGLLIGAIAILGNIDTYENFVFLRASAVNLIVLFYAALLSEAIIRPLSIKFKTCDIKQ</sequence>
<dbReference type="InterPro" id="IPR010982">
    <property type="entry name" value="Lambda_DNA-bd_dom_sf"/>
</dbReference>
<feature type="domain" description="HTH cro/C1-type" evidence="2">
    <location>
        <begin position="8"/>
        <end position="61"/>
    </location>
</feature>
<dbReference type="RefSeq" id="WP_140604926.1">
    <property type="nucleotide sequence ID" value="NZ_SAWY01000036.1"/>
</dbReference>
<dbReference type="SUPFAM" id="SSF47413">
    <property type="entry name" value="lambda repressor-like DNA-binding domains"/>
    <property type="match status" value="1"/>
</dbReference>
<dbReference type="Pfam" id="PF01381">
    <property type="entry name" value="HTH_3"/>
    <property type="match status" value="1"/>
</dbReference>
<dbReference type="EMBL" id="SAWY01000036">
    <property type="protein sequence ID" value="TPH13434.1"/>
    <property type="molecule type" value="Genomic_DNA"/>
</dbReference>
<keyword evidence="1" id="KW-0472">Membrane</keyword>
<keyword evidence="1" id="KW-0812">Transmembrane</keyword>
<feature type="transmembrane region" description="Helical" evidence="1">
    <location>
        <begin position="162"/>
        <end position="184"/>
    </location>
</feature>
<dbReference type="AlphaFoldDB" id="A0A502KQF8"/>
<dbReference type="GO" id="GO:0003677">
    <property type="term" value="F:DNA binding"/>
    <property type="evidence" value="ECO:0007669"/>
    <property type="project" value="InterPro"/>
</dbReference>
<keyword evidence="4" id="KW-1185">Reference proteome</keyword>
<dbReference type="CDD" id="cd00093">
    <property type="entry name" value="HTH_XRE"/>
    <property type="match status" value="1"/>
</dbReference>
<dbReference type="OrthoDB" id="21915at2"/>
<dbReference type="Proteomes" id="UP000315303">
    <property type="component" value="Unassembled WGS sequence"/>
</dbReference>
<keyword evidence="1" id="KW-1133">Transmembrane helix</keyword>
<proteinExistence type="predicted"/>
<comment type="caution">
    <text evidence="3">The sequence shown here is derived from an EMBL/GenBank/DDBJ whole genome shotgun (WGS) entry which is preliminary data.</text>
</comment>
<accession>A0A502KQF8</accession>
<dbReference type="SMART" id="SM00530">
    <property type="entry name" value="HTH_XRE"/>
    <property type="match status" value="1"/>
</dbReference>
<dbReference type="PROSITE" id="PS50943">
    <property type="entry name" value="HTH_CROC1"/>
    <property type="match status" value="1"/>
</dbReference>
<dbReference type="Gene3D" id="1.10.260.40">
    <property type="entry name" value="lambda repressor-like DNA-binding domains"/>
    <property type="match status" value="1"/>
</dbReference>
<dbReference type="InterPro" id="IPR001387">
    <property type="entry name" value="Cro/C1-type_HTH"/>
</dbReference>
<feature type="transmembrane region" description="Helical" evidence="1">
    <location>
        <begin position="81"/>
        <end position="104"/>
    </location>
</feature>
<evidence type="ECO:0000259" key="2">
    <source>
        <dbReference type="PROSITE" id="PS50943"/>
    </source>
</evidence>
<evidence type="ECO:0000256" key="1">
    <source>
        <dbReference type="SAM" id="Phobius"/>
    </source>
</evidence>
<feature type="transmembrane region" description="Helical" evidence="1">
    <location>
        <begin position="190"/>
        <end position="214"/>
    </location>
</feature>
<organism evidence="3 4">
    <name type="scientific">Litorilituus lipolyticus</name>
    <dbReference type="NCBI Taxonomy" id="2491017"/>
    <lineage>
        <taxon>Bacteria</taxon>
        <taxon>Pseudomonadati</taxon>
        <taxon>Pseudomonadota</taxon>
        <taxon>Gammaproteobacteria</taxon>
        <taxon>Alteromonadales</taxon>
        <taxon>Colwelliaceae</taxon>
        <taxon>Litorilituus</taxon>
    </lineage>
</organism>